<sequence length="178" mass="21187">MNHVCLHRTRKKEDLFVCNLNSPQGYQCDSCEVVTQFKVLLNNHTNIVHKNFEVSDHLRHMLKSYECGECDFQTYSMVVLLKHFCDTTHGNLKENLRGQSSQRWFKCEYCQHRTRRKDHLKNHILCRHTNPEMIKWFQCEYCSYKTKWKIGLKSHTLQKHTNPENSNMEASSAKAHSK</sequence>
<proteinExistence type="predicted"/>
<reference evidence="14 15" key="1">
    <citation type="submission" date="2017-03" db="EMBL/GenBank/DDBJ databases">
        <title>Genome of the blue death feigning beetle - Asbolus verrucosus.</title>
        <authorList>
            <person name="Rider S.D."/>
        </authorList>
    </citation>
    <scope>NUCLEOTIDE SEQUENCE [LARGE SCALE GENOMIC DNA]</scope>
    <source>
        <strain evidence="14">Butters</strain>
        <tissue evidence="14">Head and leg muscle</tissue>
    </source>
</reference>
<dbReference type="EMBL" id="QDEB01064195">
    <property type="protein sequence ID" value="RZC36208.1"/>
    <property type="molecule type" value="Genomic_DNA"/>
</dbReference>
<feature type="region of interest" description="Disordered" evidence="12">
    <location>
        <begin position="158"/>
        <end position="178"/>
    </location>
</feature>
<comment type="subcellular location">
    <subcellularLocation>
        <location evidence="2">Nucleus</location>
    </subcellularLocation>
</comment>
<keyword evidence="4" id="KW-0217">Developmental protein</keyword>
<comment type="function">
    <text evidence="1">Gap class segmentation protein that controls development of head structures.</text>
</comment>
<keyword evidence="7 11" id="KW-0863">Zinc-finger</keyword>
<dbReference type="PANTHER" id="PTHR24392:SF49">
    <property type="entry name" value="PROTEIN HUNCHBACK"/>
    <property type="match status" value="1"/>
</dbReference>
<dbReference type="OrthoDB" id="3561125at2759"/>
<evidence type="ECO:0000256" key="8">
    <source>
        <dbReference type="ARBA" id="ARBA00022833"/>
    </source>
</evidence>
<evidence type="ECO:0000256" key="5">
    <source>
        <dbReference type="ARBA" id="ARBA00022723"/>
    </source>
</evidence>
<keyword evidence="10" id="KW-0539">Nucleus</keyword>
<comment type="caution">
    <text evidence="14">The sequence shown here is derived from an EMBL/GenBank/DDBJ whole genome shotgun (WGS) entry which is preliminary data.</text>
</comment>
<evidence type="ECO:0000256" key="7">
    <source>
        <dbReference type="ARBA" id="ARBA00022771"/>
    </source>
</evidence>
<dbReference type="GO" id="GO:0008270">
    <property type="term" value="F:zinc ion binding"/>
    <property type="evidence" value="ECO:0007669"/>
    <property type="project" value="UniProtKB-KW"/>
</dbReference>
<evidence type="ECO:0000256" key="6">
    <source>
        <dbReference type="ARBA" id="ARBA00022737"/>
    </source>
</evidence>
<keyword evidence="9" id="KW-0238">DNA-binding</keyword>
<dbReference type="Pfam" id="PF13909">
    <property type="entry name" value="zf-H2C2_5"/>
    <property type="match status" value="1"/>
</dbReference>
<evidence type="ECO:0000256" key="3">
    <source>
        <dbReference type="ARBA" id="ARBA00013638"/>
    </source>
</evidence>
<dbReference type="InterPro" id="IPR013087">
    <property type="entry name" value="Znf_C2H2_type"/>
</dbReference>
<evidence type="ECO:0000256" key="4">
    <source>
        <dbReference type="ARBA" id="ARBA00022492"/>
    </source>
</evidence>
<keyword evidence="4" id="KW-0302">Gap protein</keyword>
<gene>
    <name evidence="14" type="ORF">BDFB_014063</name>
</gene>
<dbReference type="SMART" id="SM00355">
    <property type="entry name" value="ZnF_C2H2"/>
    <property type="match status" value="4"/>
</dbReference>
<dbReference type="Gene3D" id="3.30.160.60">
    <property type="entry name" value="Classic Zinc Finger"/>
    <property type="match status" value="2"/>
</dbReference>
<name>A0A482VUX3_ASBVE</name>
<evidence type="ECO:0000256" key="2">
    <source>
        <dbReference type="ARBA" id="ARBA00004123"/>
    </source>
</evidence>
<dbReference type="GO" id="GO:0003677">
    <property type="term" value="F:DNA binding"/>
    <property type="evidence" value="ECO:0007669"/>
    <property type="project" value="UniProtKB-KW"/>
</dbReference>
<accession>A0A482VUX3</accession>
<evidence type="ECO:0000256" key="12">
    <source>
        <dbReference type="SAM" id="MobiDB-lite"/>
    </source>
</evidence>
<dbReference type="FunFam" id="3.30.160.60:FF:002203">
    <property type="entry name" value="Zinc finger protein 142-like Protein"/>
    <property type="match status" value="1"/>
</dbReference>
<dbReference type="PROSITE" id="PS50157">
    <property type="entry name" value="ZINC_FINGER_C2H2_2"/>
    <property type="match status" value="1"/>
</dbReference>
<evidence type="ECO:0000256" key="9">
    <source>
        <dbReference type="ARBA" id="ARBA00023125"/>
    </source>
</evidence>
<evidence type="ECO:0000259" key="13">
    <source>
        <dbReference type="PROSITE" id="PS50157"/>
    </source>
</evidence>
<keyword evidence="5" id="KW-0479">Metal-binding</keyword>
<feature type="domain" description="C2H2-type" evidence="13">
    <location>
        <begin position="105"/>
        <end position="133"/>
    </location>
</feature>
<dbReference type="PANTHER" id="PTHR24392">
    <property type="entry name" value="ZINC FINGER PROTEIN"/>
    <property type="match status" value="1"/>
</dbReference>
<keyword evidence="6" id="KW-0677">Repeat</keyword>
<evidence type="ECO:0000256" key="10">
    <source>
        <dbReference type="ARBA" id="ARBA00023242"/>
    </source>
</evidence>
<feature type="compositionally biased region" description="Polar residues" evidence="12">
    <location>
        <begin position="159"/>
        <end position="170"/>
    </location>
</feature>
<dbReference type="GO" id="GO:0005634">
    <property type="term" value="C:nucleus"/>
    <property type="evidence" value="ECO:0007669"/>
    <property type="project" value="UniProtKB-SubCell"/>
</dbReference>
<dbReference type="AlphaFoldDB" id="A0A482VUX3"/>
<organism evidence="14 15">
    <name type="scientific">Asbolus verrucosus</name>
    <name type="common">Desert ironclad beetle</name>
    <dbReference type="NCBI Taxonomy" id="1661398"/>
    <lineage>
        <taxon>Eukaryota</taxon>
        <taxon>Metazoa</taxon>
        <taxon>Ecdysozoa</taxon>
        <taxon>Arthropoda</taxon>
        <taxon>Hexapoda</taxon>
        <taxon>Insecta</taxon>
        <taxon>Pterygota</taxon>
        <taxon>Neoptera</taxon>
        <taxon>Endopterygota</taxon>
        <taxon>Coleoptera</taxon>
        <taxon>Polyphaga</taxon>
        <taxon>Cucujiformia</taxon>
        <taxon>Tenebrionidae</taxon>
        <taxon>Pimeliinae</taxon>
        <taxon>Asbolus</taxon>
    </lineage>
</organism>
<keyword evidence="15" id="KW-1185">Reference proteome</keyword>
<evidence type="ECO:0000256" key="1">
    <source>
        <dbReference type="ARBA" id="ARBA00003983"/>
    </source>
</evidence>
<evidence type="ECO:0000256" key="11">
    <source>
        <dbReference type="PROSITE-ProRule" id="PRU00042"/>
    </source>
</evidence>
<evidence type="ECO:0000313" key="14">
    <source>
        <dbReference type="EMBL" id="RZC36208.1"/>
    </source>
</evidence>
<protein>
    <recommendedName>
        <fullName evidence="3">Protein hunchback</fullName>
    </recommendedName>
</protein>
<evidence type="ECO:0000313" key="15">
    <source>
        <dbReference type="Proteomes" id="UP000292052"/>
    </source>
</evidence>
<dbReference type="Proteomes" id="UP000292052">
    <property type="component" value="Unassembled WGS sequence"/>
</dbReference>
<keyword evidence="8" id="KW-0862">Zinc</keyword>